<evidence type="ECO:0000313" key="1">
    <source>
        <dbReference type="EMBL" id="TWW08891.1"/>
    </source>
</evidence>
<keyword evidence="2" id="KW-1185">Reference proteome</keyword>
<dbReference type="AlphaFoldDB" id="A0A5C6M766"/>
<feature type="non-terminal residue" evidence="1">
    <location>
        <position position="75"/>
    </location>
</feature>
<organism evidence="1 2">
    <name type="scientific">Planctomyces bekefii</name>
    <dbReference type="NCBI Taxonomy" id="1653850"/>
    <lineage>
        <taxon>Bacteria</taxon>
        <taxon>Pseudomonadati</taxon>
        <taxon>Planctomycetota</taxon>
        <taxon>Planctomycetia</taxon>
        <taxon>Planctomycetales</taxon>
        <taxon>Planctomycetaceae</taxon>
        <taxon>Planctomyces</taxon>
    </lineage>
</organism>
<comment type="caution">
    <text evidence="1">The sequence shown here is derived from an EMBL/GenBank/DDBJ whole genome shotgun (WGS) entry which is preliminary data.</text>
</comment>
<dbReference type="Proteomes" id="UP000321083">
    <property type="component" value="Unassembled WGS sequence"/>
</dbReference>
<protein>
    <submittedName>
        <fullName evidence="1">Uncharacterized protein</fullName>
    </submittedName>
</protein>
<reference evidence="1 2" key="1">
    <citation type="submission" date="2019-08" db="EMBL/GenBank/DDBJ databases">
        <title>100 year-old enigma solved: identification of Planctomyces bekefii, the type genus and species of the phylum Planctomycetes.</title>
        <authorList>
            <person name="Svetlana D.N."/>
            <person name="Overmann J."/>
        </authorList>
    </citation>
    <scope>NUCLEOTIDE SEQUENCE [LARGE SCALE GENOMIC DNA]</scope>
    <source>
        <strain evidence="1">Phe10_nw2017</strain>
    </source>
</reference>
<reference evidence="1 2" key="2">
    <citation type="submission" date="2019-08" db="EMBL/GenBank/DDBJ databases">
        <authorList>
            <person name="Henke P."/>
        </authorList>
    </citation>
    <scope>NUCLEOTIDE SEQUENCE [LARGE SCALE GENOMIC DNA]</scope>
    <source>
        <strain evidence="1">Phe10_nw2017</strain>
    </source>
</reference>
<gene>
    <name evidence="1" type="ORF">E3A20_19780</name>
</gene>
<evidence type="ECO:0000313" key="2">
    <source>
        <dbReference type="Proteomes" id="UP000321083"/>
    </source>
</evidence>
<proteinExistence type="predicted"/>
<dbReference type="EMBL" id="SRHE01000464">
    <property type="protein sequence ID" value="TWW08891.1"/>
    <property type="molecule type" value="Genomic_DNA"/>
</dbReference>
<sequence>MKLNEAISLVSVMACVNPDGTLTIGGQQYSKFPLTIMVEGQSFDFSEEETEYDSGAVLGHYFRRNVIDLSPDCAS</sequence>
<name>A0A5C6M766_9PLAN</name>
<accession>A0A5C6M766</accession>